<organism evidence="4">
    <name type="scientific">uncultured Caudovirales phage</name>
    <dbReference type="NCBI Taxonomy" id="2100421"/>
    <lineage>
        <taxon>Viruses</taxon>
        <taxon>Duplodnaviria</taxon>
        <taxon>Heunggongvirae</taxon>
        <taxon>Uroviricota</taxon>
        <taxon>Caudoviricetes</taxon>
        <taxon>Peduoviridae</taxon>
        <taxon>Maltschvirus</taxon>
        <taxon>Maltschvirus maltsch</taxon>
    </lineage>
</organism>
<dbReference type="GO" id="GO:0019058">
    <property type="term" value="P:viral life cycle"/>
    <property type="evidence" value="ECO:0007669"/>
    <property type="project" value="UniProtKB-ARBA"/>
</dbReference>
<dbReference type="InterPro" id="IPR024535">
    <property type="entry name" value="RHGA/B-epi-like_pectate_lyase"/>
</dbReference>
<name>A0A6J5P1A2_9CAUD</name>
<accession>A0A6J5P1A2</accession>
<reference evidence="4" key="1">
    <citation type="submission" date="2020-04" db="EMBL/GenBank/DDBJ databases">
        <authorList>
            <person name="Chiriac C."/>
            <person name="Salcher M."/>
            <person name="Ghai R."/>
            <person name="Kavagutti S V."/>
        </authorList>
    </citation>
    <scope>NUCLEOTIDE SEQUENCE</scope>
</reference>
<dbReference type="SUPFAM" id="SSF51126">
    <property type="entry name" value="Pectin lyase-like"/>
    <property type="match status" value="1"/>
</dbReference>
<gene>
    <name evidence="4" type="ORF">UFOVP773_43</name>
</gene>
<dbReference type="Gene3D" id="2.160.20.10">
    <property type="entry name" value="Single-stranded right-handed beta-helix, Pectin lyase-like"/>
    <property type="match status" value="1"/>
</dbReference>
<proteinExistence type="predicted"/>
<feature type="domain" description="Rhamnogalacturonase A/B/Epimerase-like pectate lyase" evidence="3">
    <location>
        <begin position="126"/>
        <end position="179"/>
    </location>
</feature>
<dbReference type="GO" id="GO:0044423">
    <property type="term" value="C:virion component"/>
    <property type="evidence" value="ECO:0007669"/>
    <property type="project" value="UniProtKB-KW"/>
</dbReference>
<protein>
    <submittedName>
        <fullName evidence="4">Pectate lyase superfamily protein</fullName>
    </submittedName>
</protein>
<evidence type="ECO:0000259" key="3">
    <source>
        <dbReference type="Pfam" id="PF12708"/>
    </source>
</evidence>
<dbReference type="EMBL" id="LR796702">
    <property type="protein sequence ID" value="CAB4161304.1"/>
    <property type="molecule type" value="Genomic_DNA"/>
</dbReference>
<comment type="subcellular location">
    <subcellularLocation>
        <location evidence="1">Virion</location>
    </subcellularLocation>
</comment>
<sequence length="670" mass="70323">MTTSVAIPPKLQFFSAAGVPLSGGKLYSYAAGTTTPLATYTDSTGNTANANPVILDSRGEANVWFAASQYKLKLTDATDTLIWTVDNLNGANPVFSASDGSSYIGYIQGGTGSVATTVQAKLREAISVKDFGAVGNGSTNDRDAINLAQTAAAGSTLFFPPGTYLISSNLTISANCQFQAGAKLSPASGVTVTITGAVVAGDYQIFVVTSSAHVSMVSSPTQQGAIEWYGVTGGDVAFSSGNAELNKPLIDEAITYGPSIITWLKPGIYSTTGHQIGGDRARQWVSTLGTTITGSGIAFVDAANMPATEPSKYLRYVIQPGAQAPGLPTQLIDIDMTVTDQLNVCSLGILASTTVQNHYQIETVRGVYRGYFAMHQTLSYANKFDNTTFIGNGLTVNGNFTSGTGGAGIAHTCGAYLQPDTEPPAVVRQLYSHCQIYMSGTTSGQLLYQAQDVSYGGAVINANHWDTCTWLLSYDGFVLDSLQQLFTMPEVEQVAHTVLVSESATSSARSIWIQPYISSDPLCTALVAALRWESLVLFRSDIRRGEIGLSTSAINQSLALTGATAAINVAYGYTLGFGKYPPVTLSFNDLAGTSNSTAKSFAAIPANLWPASSKRFVYLAYDNGGAYVAAAGELGTNGIITLYPNAAFGNWTASGTFTLGSFSLTYIVGQ</sequence>
<evidence type="ECO:0000256" key="1">
    <source>
        <dbReference type="ARBA" id="ARBA00004328"/>
    </source>
</evidence>
<evidence type="ECO:0000313" key="4">
    <source>
        <dbReference type="EMBL" id="CAB4161304.1"/>
    </source>
</evidence>
<dbReference type="GO" id="GO:0051701">
    <property type="term" value="P:biological process involved in interaction with host"/>
    <property type="evidence" value="ECO:0007669"/>
    <property type="project" value="UniProtKB-ARBA"/>
</dbReference>
<evidence type="ECO:0000256" key="2">
    <source>
        <dbReference type="ARBA" id="ARBA00022844"/>
    </source>
</evidence>
<keyword evidence="4" id="KW-0456">Lyase</keyword>
<keyword evidence="2" id="KW-0946">Virion</keyword>
<dbReference type="GO" id="GO:0016829">
    <property type="term" value="F:lyase activity"/>
    <property type="evidence" value="ECO:0007669"/>
    <property type="project" value="UniProtKB-KW"/>
</dbReference>
<dbReference type="InterPro" id="IPR012334">
    <property type="entry name" value="Pectin_lyas_fold"/>
</dbReference>
<dbReference type="InterPro" id="IPR011050">
    <property type="entry name" value="Pectin_lyase_fold/virulence"/>
</dbReference>
<dbReference type="Pfam" id="PF12708">
    <property type="entry name" value="Pect-lyase_RHGA_epim"/>
    <property type="match status" value="1"/>
</dbReference>